<name>A0A561U2G4_9PSEU</name>
<gene>
    <name evidence="2" type="ORF">FHU35_15364</name>
</gene>
<evidence type="ECO:0000256" key="1">
    <source>
        <dbReference type="SAM" id="Phobius"/>
    </source>
</evidence>
<dbReference type="EMBL" id="VIWX01000005">
    <property type="protein sequence ID" value="TWF93520.1"/>
    <property type="molecule type" value="Genomic_DNA"/>
</dbReference>
<feature type="transmembrane region" description="Helical" evidence="1">
    <location>
        <begin position="39"/>
        <end position="62"/>
    </location>
</feature>
<dbReference type="Proteomes" id="UP000316184">
    <property type="component" value="Unassembled WGS sequence"/>
</dbReference>
<evidence type="ECO:0000313" key="2">
    <source>
        <dbReference type="EMBL" id="TWF93520.1"/>
    </source>
</evidence>
<keyword evidence="1" id="KW-1133">Transmembrane helix</keyword>
<comment type="caution">
    <text evidence="2">The sequence shown here is derived from an EMBL/GenBank/DDBJ whole genome shotgun (WGS) entry which is preliminary data.</text>
</comment>
<reference evidence="2 3" key="1">
    <citation type="submission" date="2019-06" db="EMBL/GenBank/DDBJ databases">
        <title>Sequencing the genomes of 1000 actinobacteria strains.</title>
        <authorList>
            <person name="Klenk H.-P."/>
        </authorList>
    </citation>
    <scope>NUCLEOTIDE SEQUENCE [LARGE SCALE GENOMIC DNA]</scope>
    <source>
        <strain evidence="2 3">DSM 46699</strain>
    </source>
</reference>
<feature type="transmembrane region" description="Helical" evidence="1">
    <location>
        <begin position="110"/>
        <end position="130"/>
    </location>
</feature>
<keyword evidence="3" id="KW-1185">Reference proteome</keyword>
<organism evidence="2 3">
    <name type="scientific">Saccharopolyspora dendranthemae</name>
    <dbReference type="NCBI Taxonomy" id="1181886"/>
    <lineage>
        <taxon>Bacteria</taxon>
        <taxon>Bacillati</taxon>
        <taxon>Actinomycetota</taxon>
        <taxon>Actinomycetes</taxon>
        <taxon>Pseudonocardiales</taxon>
        <taxon>Pseudonocardiaceae</taxon>
        <taxon>Saccharopolyspora</taxon>
    </lineage>
</organism>
<proteinExistence type="predicted"/>
<feature type="transmembrane region" description="Helical" evidence="1">
    <location>
        <begin position="150"/>
        <end position="176"/>
    </location>
</feature>
<feature type="transmembrane region" description="Helical" evidence="1">
    <location>
        <begin position="197"/>
        <end position="223"/>
    </location>
</feature>
<evidence type="ECO:0008006" key="4">
    <source>
        <dbReference type="Google" id="ProtNLM"/>
    </source>
</evidence>
<keyword evidence="1" id="KW-0812">Transmembrane</keyword>
<keyword evidence="1" id="KW-0472">Membrane</keyword>
<sequence>MTTAPDRTPSGSIDTDEFPRPERRKRFLREPFRIIRANLGAYLAINALVYGLFLVGVGAGLLFPELTAARSNALTQDGTADLVGMVLGNMWLFSLTIFLVNTITVGIVKILLPSMVVPFAGIAVYAYWAFTTGVTLAPINETMAKTMIPHSLTVIIEFQAYAVLLLGAYLIGRSWLRPASVGSGNRRQGYVRGLKQFGWLTLPALVLFVVGAIYEAFEIIYLVPLLFAP</sequence>
<dbReference type="RefSeq" id="WP_222429476.1">
    <property type="nucleotide sequence ID" value="NZ_VIWX01000005.1"/>
</dbReference>
<dbReference type="AlphaFoldDB" id="A0A561U2G4"/>
<evidence type="ECO:0000313" key="3">
    <source>
        <dbReference type="Proteomes" id="UP000316184"/>
    </source>
</evidence>
<feature type="transmembrane region" description="Helical" evidence="1">
    <location>
        <begin position="82"/>
        <end position="103"/>
    </location>
</feature>
<accession>A0A561U2G4</accession>
<protein>
    <recommendedName>
        <fullName evidence="4">Stage II sporulation protein M</fullName>
    </recommendedName>
</protein>